<dbReference type="Pfam" id="PF09423">
    <property type="entry name" value="PhoD"/>
    <property type="match status" value="1"/>
</dbReference>
<keyword evidence="1" id="KW-0732">Signal</keyword>
<sequence length="466" mass="53539">MIRALFTLVLSSAIFAQAEELTHKTLPNDNPEMTLSHFAFGSCWKSSHSQKHWQPILENKPQLWLWLGDNMYADTHDMAVMQKKYAELGATEGYRKLAASCPVLATWDDHDYGFNDAGSEYPERAESQQLFLKFFNERPDSPRRKREGIYTSYYFGQGDKRVQLILLDTRYFRSELARIEDKPPYRPMGRWKPDTSPEKTMLGEAQWQWLEKELQKPARIRLIGTSIQFAAHHTGYEAWCNFPHEQQRLVDMIVKHRAEGVVFLSGDIHGAELNVMDPKDCYSLVDFTSSSLNVPLGAARTRRRVGPGYGGANFAVVDIDWQVKNPTITLSIKDTKNQTRLQHRVHLSELTFAKENLIAHDPHENLAGKWETFYGPLTLTKHTNGEWSGLCADRKLTLKASNTGLIGTWQGEKRSGKVNFAFTRDGRFLRGAYSYEELPVQLEWSGWKADWESHFTRDDYGPKGKK</sequence>
<dbReference type="AlphaFoldDB" id="A0AAT9FSE6"/>
<evidence type="ECO:0000313" key="3">
    <source>
        <dbReference type="EMBL" id="BDS08955.1"/>
    </source>
</evidence>
<feature type="domain" description="PhoD-like phosphatase metallophosphatase" evidence="2">
    <location>
        <begin position="51"/>
        <end position="295"/>
    </location>
</feature>
<dbReference type="PANTHER" id="PTHR33987:SF1">
    <property type="entry name" value="CALCINEURIN-LIKE METALLO-PHOSPHOESTERASE SUPERFAMILY PROTEIN"/>
    <property type="match status" value="1"/>
</dbReference>
<accession>A0AAT9FSE6</accession>
<name>A0AAT9FSE6_9BACT</name>
<reference evidence="3" key="1">
    <citation type="submission" date="2024-07" db="EMBL/GenBank/DDBJ databases">
        <title>Complete genome sequence of Verrucomicrobiaceae bacterium NT6N.</title>
        <authorList>
            <person name="Huang C."/>
            <person name="Takami H."/>
            <person name="Hamasaki K."/>
        </authorList>
    </citation>
    <scope>NUCLEOTIDE SEQUENCE</scope>
    <source>
        <strain evidence="3">NT6N</strain>
    </source>
</reference>
<dbReference type="CDD" id="cd07389">
    <property type="entry name" value="MPP_PhoD"/>
    <property type="match status" value="1"/>
</dbReference>
<dbReference type="InterPro" id="IPR018946">
    <property type="entry name" value="PhoD-like_MPP"/>
</dbReference>
<feature type="chain" id="PRO_5043311041" description="PhoD-like phosphatase metallophosphatase domain-containing protein" evidence="1">
    <location>
        <begin position="19"/>
        <end position="466"/>
    </location>
</feature>
<dbReference type="KEGG" id="osu:NT6N_39950"/>
<gene>
    <name evidence="3" type="ORF">NT6N_39950</name>
</gene>
<protein>
    <recommendedName>
        <fullName evidence="2">PhoD-like phosphatase metallophosphatase domain-containing protein</fullName>
    </recommendedName>
</protein>
<dbReference type="EMBL" id="AP026866">
    <property type="protein sequence ID" value="BDS08955.1"/>
    <property type="molecule type" value="Genomic_DNA"/>
</dbReference>
<dbReference type="Gene3D" id="3.60.21.70">
    <property type="entry name" value="PhoD-like phosphatase"/>
    <property type="match status" value="1"/>
</dbReference>
<proteinExistence type="predicted"/>
<feature type="signal peptide" evidence="1">
    <location>
        <begin position="1"/>
        <end position="18"/>
    </location>
</feature>
<organism evidence="3">
    <name type="scientific">Oceaniferula spumae</name>
    <dbReference type="NCBI Taxonomy" id="2979115"/>
    <lineage>
        <taxon>Bacteria</taxon>
        <taxon>Pseudomonadati</taxon>
        <taxon>Verrucomicrobiota</taxon>
        <taxon>Verrucomicrobiia</taxon>
        <taxon>Verrucomicrobiales</taxon>
        <taxon>Verrucomicrobiaceae</taxon>
        <taxon>Oceaniferula</taxon>
    </lineage>
</organism>
<dbReference type="InterPro" id="IPR038607">
    <property type="entry name" value="PhoD-like_sf"/>
</dbReference>
<dbReference type="InterPro" id="IPR029052">
    <property type="entry name" value="Metallo-depent_PP-like"/>
</dbReference>
<evidence type="ECO:0000259" key="2">
    <source>
        <dbReference type="Pfam" id="PF09423"/>
    </source>
</evidence>
<evidence type="ECO:0000256" key="1">
    <source>
        <dbReference type="SAM" id="SignalP"/>
    </source>
</evidence>
<dbReference type="PANTHER" id="PTHR33987">
    <property type="entry name" value="CALCINEURIN-LIKE METALLO-PHOSPHOESTERASE SUPERFAMILY PROTEIN"/>
    <property type="match status" value="1"/>
</dbReference>
<dbReference type="SUPFAM" id="SSF56300">
    <property type="entry name" value="Metallo-dependent phosphatases"/>
    <property type="match status" value="1"/>
</dbReference>